<dbReference type="Gene3D" id="3.40.50.300">
    <property type="entry name" value="P-loop containing nucleotide triphosphate hydrolases"/>
    <property type="match status" value="2"/>
</dbReference>
<organism evidence="7 8">
    <name type="scientific">Devosia equisanguinis</name>
    <dbReference type="NCBI Taxonomy" id="2490941"/>
    <lineage>
        <taxon>Bacteria</taxon>
        <taxon>Pseudomonadati</taxon>
        <taxon>Pseudomonadota</taxon>
        <taxon>Alphaproteobacteria</taxon>
        <taxon>Hyphomicrobiales</taxon>
        <taxon>Devosiaceae</taxon>
        <taxon>Devosia</taxon>
    </lineage>
</organism>
<dbReference type="InterPro" id="IPR017871">
    <property type="entry name" value="ABC_transporter-like_CS"/>
</dbReference>
<evidence type="ECO:0000256" key="4">
    <source>
        <dbReference type="ARBA" id="ARBA00022741"/>
    </source>
</evidence>
<evidence type="ECO:0000313" key="8">
    <source>
        <dbReference type="Proteomes" id="UP000268844"/>
    </source>
</evidence>
<keyword evidence="3" id="KW-0813">Transport</keyword>
<feature type="domain" description="ABC transporter" evidence="6">
    <location>
        <begin position="12"/>
        <end position="259"/>
    </location>
</feature>
<dbReference type="CDD" id="cd03257">
    <property type="entry name" value="ABC_NikE_OppD_transporters"/>
    <property type="match status" value="2"/>
</dbReference>
<dbReference type="OrthoDB" id="9784450at2"/>
<dbReference type="InterPro" id="IPR003439">
    <property type="entry name" value="ABC_transporter-like_ATP-bd"/>
</dbReference>
<dbReference type="NCBIfam" id="NF008453">
    <property type="entry name" value="PRK11308.1"/>
    <property type="match status" value="2"/>
</dbReference>
<evidence type="ECO:0000256" key="5">
    <source>
        <dbReference type="ARBA" id="ARBA00022840"/>
    </source>
</evidence>
<dbReference type="InterPro" id="IPR003593">
    <property type="entry name" value="AAA+_ATPase"/>
</dbReference>
<evidence type="ECO:0000256" key="1">
    <source>
        <dbReference type="ARBA" id="ARBA00004417"/>
    </source>
</evidence>
<dbReference type="GO" id="GO:0015833">
    <property type="term" value="P:peptide transport"/>
    <property type="evidence" value="ECO:0007669"/>
    <property type="project" value="InterPro"/>
</dbReference>
<dbReference type="NCBIfam" id="NF007739">
    <property type="entry name" value="PRK10419.1"/>
    <property type="match status" value="2"/>
</dbReference>
<keyword evidence="5 7" id="KW-0067">ATP-binding</keyword>
<evidence type="ECO:0000259" key="6">
    <source>
        <dbReference type="PROSITE" id="PS50893"/>
    </source>
</evidence>
<proteinExistence type="inferred from homology"/>
<dbReference type="SUPFAM" id="SSF52540">
    <property type="entry name" value="P-loop containing nucleoside triphosphate hydrolases"/>
    <property type="match status" value="2"/>
</dbReference>
<dbReference type="EC" id="3.6.3.-" evidence="7"/>
<dbReference type="Proteomes" id="UP000268844">
    <property type="component" value="Unassembled WGS sequence"/>
</dbReference>
<dbReference type="PANTHER" id="PTHR43776">
    <property type="entry name" value="TRANSPORT ATP-BINDING PROTEIN"/>
    <property type="match status" value="1"/>
</dbReference>
<dbReference type="InterPro" id="IPR027417">
    <property type="entry name" value="P-loop_NTPase"/>
</dbReference>
<comment type="subcellular location">
    <subcellularLocation>
        <location evidence="1">Cell inner membrane</location>
        <topology evidence="1">Peripheral membrane protein</topology>
    </subcellularLocation>
</comment>
<dbReference type="InterPro" id="IPR013563">
    <property type="entry name" value="Oligopep_ABC_C"/>
</dbReference>
<reference evidence="7 8" key="1">
    <citation type="submission" date="2018-12" db="EMBL/GenBank/DDBJ databases">
        <authorList>
            <person name="Criscuolo A."/>
        </authorList>
    </citation>
    <scope>NUCLEOTIDE SEQUENCE [LARGE SCALE GENOMIC DNA]</scope>
    <source>
        <strain evidence="7">ACIP1116281</strain>
    </source>
</reference>
<dbReference type="PROSITE" id="PS50893">
    <property type="entry name" value="ABC_TRANSPORTER_2"/>
    <property type="match status" value="2"/>
</dbReference>
<sequence>MDRSNQDLLPLFSVNNLTIAFPGIGEVVRDISFAIGRGETVGVVGESGSGKSMLARAAMRLLPSQATVVRGRIMFEGQSLFDLGARQMRSVRGAGIGMVFQEPMTSLNPALTIGAQIEEGLRAHGRMDDQAGGQRILDMLERVRIADPRRCLRQYPHEFSGGMRQRIMLASVLLMEPKLLIADEPTTALDAVIQREVLEIMGEITRDLGVAVMLISHDLGVVGAYTERLVVMQKGELVEKGNTRDILLRPRHPYTQTLIGSLPSRQKSSSGAQAGAFAPGAPLLEVENLRVVFTRKGSLPFTPATTTDALKGVSLTIRAGETVAVVGESGSGKTTLGRSILRLVDRSGGVIRIAGQDIQSLSENALRHLRRETQIVFQDPYSSLDPRRRIHEIVAEGLRGDPEVHRRDYRSRAAAVLEEVDLPASFLDRFPHQLSGGQRQRVCIARALIMRPTLVIADEPVSALDITVQAKILELMKRLQRQHGFAYLFISHDLGVVEQVADRVLVMQAGRVVEEGVRDAIFDHPHHPYTRLLLQAVPDLHEVEPGAYEIRRRHYNDEPAAPPGMRFDWQNAAGPATLIDVGDQHRVSCVPLMSVVSG</sequence>
<dbReference type="PANTHER" id="PTHR43776:SF7">
    <property type="entry name" value="D,D-DIPEPTIDE TRANSPORT ATP-BINDING PROTEIN DDPF-RELATED"/>
    <property type="match status" value="1"/>
</dbReference>
<dbReference type="GO" id="GO:0005886">
    <property type="term" value="C:plasma membrane"/>
    <property type="evidence" value="ECO:0007669"/>
    <property type="project" value="UniProtKB-SubCell"/>
</dbReference>
<dbReference type="RefSeq" id="WP_126148816.1">
    <property type="nucleotide sequence ID" value="NZ_JBHTMH010000001.1"/>
</dbReference>
<dbReference type="Pfam" id="PF00005">
    <property type="entry name" value="ABC_tran"/>
    <property type="match status" value="2"/>
</dbReference>
<dbReference type="GO" id="GO:0005524">
    <property type="term" value="F:ATP binding"/>
    <property type="evidence" value="ECO:0007669"/>
    <property type="project" value="UniProtKB-KW"/>
</dbReference>
<dbReference type="GO" id="GO:0016887">
    <property type="term" value="F:ATP hydrolysis activity"/>
    <property type="evidence" value="ECO:0007669"/>
    <property type="project" value="InterPro"/>
</dbReference>
<gene>
    <name evidence="7" type="primary">gsiA_1</name>
    <name evidence="7" type="ORF">DEVEQU_00345</name>
</gene>
<dbReference type="GO" id="GO:0055085">
    <property type="term" value="P:transmembrane transport"/>
    <property type="evidence" value="ECO:0007669"/>
    <property type="project" value="UniProtKB-ARBA"/>
</dbReference>
<dbReference type="EMBL" id="UZWD01000004">
    <property type="protein sequence ID" value="VDS03224.1"/>
    <property type="molecule type" value="Genomic_DNA"/>
</dbReference>
<evidence type="ECO:0000256" key="3">
    <source>
        <dbReference type="ARBA" id="ARBA00022448"/>
    </source>
</evidence>
<keyword evidence="7" id="KW-0378">Hydrolase</keyword>
<accession>A0A447I771</accession>
<evidence type="ECO:0000256" key="2">
    <source>
        <dbReference type="ARBA" id="ARBA00005417"/>
    </source>
</evidence>
<feature type="domain" description="ABC transporter" evidence="6">
    <location>
        <begin position="284"/>
        <end position="534"/>
    </location>
</feature>
<comment type="similarity">
    <text evidence="2">Belongs to the ABC transporter superfamily.</text>
</comment>
<dbReference type="PROSITE" id="PS00211">
    <property type="entry name" value="ABC_TRANSPORTER_1"/>
    <property type="match status" value="2"/>
</dbReference>
<dbReference type="InterPro" id="IPR050319">
    <property type="entry name" value="ABC_transp_ATP-bind"/>
</dbReference>
<keyword evidence="4" id="KW-0547">Nucleotide-binding</keyword>
<keyword evidence="8" id="KW-1185">Reference proteome</keyword>
<evidence type="ECO:0000313" key="7">
    <source>
        <dbReference type="EMBL" id="VDS03224.1"/>
    </source>
</evidence>
<dbReference type="AlphaFoldDB" id="A0A447I771"/>
<dbReference type="FunFam" id="3.40.50.300:FF:000016">
    <property type="entry name" value="Oligopeptide ABC transporter ATP-binding component"/>
    <property type="match status" value="2"/>
</dbReference>
<dbReference type="Pfam" id="PF08352">
    <property type="entry name" value="oligo_HPY"/>
    <property type="match status" value="2"/>
</dbReference>
<name>A0A447I771_9HYPH</name>
<dbReference type="SMART" id="SM00382">
    <property type="entry name" value="AAA"/>
    <property type="match status" value="2"/>
</dbReference>
<protein>
    <submittedName>
        <fullName evidence="7">Glutathione import ATP-binding protein GsiA</fullName>
        <ecNumber evidence="7">3.6.3.-</ecNumber>
    </submittedName>
</protein>